<dbReference type="SUPFAM" id="SSF48019">
    <property type="entry name" value="post-AAA+ oligomerization domain-like"/>
    <property type="match status" value="1"/>
</dbReference>
<name>A0A8S3HIG7_9BILA</name>
<accession>A0A8S3HIG7</accession>
<dbReference type="GO" id="GO:0006260">
    <property type="term" value="P:DNA replication"/>
    <property type="evidence" value="ECO:0007669"/>
    <property type="project" value="InterPro"/>
</dbReference>
<gene>
    <name evidence="2" type="ORF">GIL414_LOCUS70350</name>
</gene>
<dbReference type="Pfam" id="PF08542">
    <property type="entry name" value="Rep_fac_C"/>
    <property type="match status" value="1"/>
</dbReference>
<feature type="domain" description="Replication factor C C-terminal" evidence="1">
    <location>
        <begin position="4"/>
        <end position="63"/>
    </location>
</feature>
<sequence>MLRCYIAKGYAAHQLLLQLHDYILGQMALGNEQKGIIFEKAAIVDGCLLDGADEYLQLMDFLCTVMHQLCRS</sequence>
<protein>
    <recommendedName>
        <fullName evidence="1">Replication factor C C-terminal domain-containing protein</fullName>
    </recommendedName>
</protein>
<evidence type="ECO:0000313" key="3">
    <source>
        <dbReference type="Proteomes" id="UP000681720"/>
    </source>
</evidence>
<reference evidence="2" key="1">
    <citation type="submission" date="2021-02" db="EMBL/GenBank/DDBJ databases">
        <authorList>
            <person name="Nowell W R."/>
        </authorList>
    </citation>
    <scope>NUCLEOTIDE SEQUENCE</scope>
</reference>
<organism evidence="2 3">
    <name type="scientific">Rotaria magnacalcarata</name>
    <dbReference type="NCBI Taxonomy" id="392030"/>
    <lineage>
        <taxon>Eukaryota</taxon>
        <taxon>Metazoa</taxon>
        <taxon>Spiralia</taxon>
        <taxon>Gnathifera</taxon>
        <taxon>Rotifera</taxon>
        <taxon>Eurotatoria</taxon>
        <taxon>Bdelloidea</taxon>
        <taxon>Philodinida</taxon>
        <taxon>Philodinidae</taxon>
        <taxon>Rotaria</taxon>
    </lineage>
</organism>
<dbReference type="InterPro" id="IPR008921">
    <property type="entry name" value="DNA_pol3_clamp-load_cplx_C"/>
</dbReference>
<evidence type="ECO:0000259" key="1">
    <source>
        <dbReference type="Pfam" id="PF08542"/>
    </source>
</evidence>
<dbReference type="Gene3D" id="1.20.272.10">
    <property type="match status" value="1"/>
</dbReference>
<evidence type="ECO:0000313" key="2">
    <source>
        <dbReference type="EMBL" id="CAF5184139.1"/>
    </source>
</evidence>
<proteinExistence type="predicted"/>
<dbReference type="Proteomes" id="UP000681720">
    <property type="component" value="Unassembled WGS sequence"/>
</dbReference>
<comment type="caution">
    <text evidence="2">The sequence shown here is derived from an EMBL/GenBank/DDBJ whole genome shotgun (WGS) entry which is preliminary data.</text>
</comment>
<dbReference type="GO" id="GO:0003677">
    <property type="term" value="F:DNA binding"/>
    <property type="evidence" value="ECO:0007669"/>
    <property type="project" value="InterPro"/>
</dbReference>
<dbReference type="AlphaFoldDB" id="A0A8S3HIG7"/>
<dbReference type="EMBL" id="CAJOBJ010332046">
    <property type="protein sequence ID" value="CAF5184139.1"/>
    <property type="molecule type" value="Genomic_DNA"/>
</dbReference>
<dbReference type="InterPro" id="IPR013748">
    <property type="entry name" value="Rep_factorC_C"/>
</dbReference>